<evidence type="ECO:0000313" key="2">
    <source>
        <dbReference type="Proteomes" id="UP000324629"/>
    </source>
</evidence>
<dbReference type="AlphaFoldDB" id="A0A5J4N3K6"/>
<evidence type="ECO:0000313" key="1">
    <source>
        <dbReference type="EMBL" id="KAA3669879.1"/>
    </source>
</evidence>
<gene>
    <name evidence="1" type="ORF">DEA37_0011442</name>
</gene>
<accession>A0A5J4N3K6</accession>
<dbReference type="Proteomes" id="UP000324629">
    <property type="component" value="Unassembled WGS sequence"/>
</dbReference>
<protein>
    <submittedName>
        <fullName evidence="1">Uncharacterized protein</fullName>
    </submittedName>
</protein>
<proteinExistence type="predicted"/>
<keyword evidence="2" id="KW-1185">Reference proteome</keyword>
<reference evidence="1 2" key="1">
    <citation type="journal article" date="2019" name="Gigascience">
        <title>Whole-genome sequence of the oriental lung fluke Paragonimus westermani.</title>
        <authorList>
            <person name="Oey H."/>
            <person name="Zakrzewski M."/>
            <person name="Narain K."/>
            <person name="Devi K.R."/>
            <person name="Agatsuma T."/>
            <person name="Nawaratna S."/>
            <person name="Gobert G.N."/>
            <person name="Jones M.K."/>
            <person name="Ragan M.A."/>
            <person name="McManus D.P."/>
            <person name="Krause L."/>
        </authorList>
    </citation>
    <scope>NUCLEOTIDE SEQUENCE [LARGE SCALE GENOMIC DNA]</scope>
    <source>
        <strain evidence="1 2">IND2009</strain>
    </source>
</reference>
<dbReference type="EMBL" id="QNGE01021192">
    <property type="protein sequence ID" value="KAA3669879.1"/>
    <property type="molecule type" value="Genomic_DNA"/>
</dbReference>
<feature type="non-terminal residue" evidence="1">
    <location>
        <position position="84"/>
    </location>
</feature>
<sequence>TGFPLNRFELFGEVFSNVLSNFDIVSSGIFFDFQMFTDHDGVTWDLFAPFAYKPVGSTQAVEAIDMSINRFRDYTEQPWFRILK</sequence>
<organism evidence="1 2">
    <name type="scientific">Paragonimus westermani</name>
    <dbReference type="NCBI Taxonomy" id="34504"/>
    <lineage>
        <taxon>Eukaryota</taxon>
        <taxon>Metazoa</taxon>
        <taxon>Spiralia</taxon>
        <taxon>Lophotrochozoa</taxon>
        <taxon>Platyhelminthes</taxon>
        <taxon>Trematoda</taxon>
        <taxon>Digenea</taxon>
        <taxon>Plagiorchiida</taxon>
        <taxon>Troglotremata</taxon>
        <taxon>Troglotrematidae</taxon>
        <taxon>Paragonimus</taxon>
    </lineage>
</organism>
<feature type="non-terminal residue" evidence="1">
    <location>
        <position position="1"/>
    </location>
</feature>
<name>A0A5J4N3K6_9TREM</name>
<comment type="caution">
    <text evidence="1">The sequence shown here is derived from an EMBL/GenBank/DDBJ whole genome shotgun (WGS) entry which is preliminary data.</text>
</comment>
<dbReference type="Gene3D" id="3.30.450.20">
    <property type="entry name" value="PAS domain"/>
    <property type="match status" value="1"/>
</dbReference>